<reference evidence="3 4" key="1">
    <citation type="submission" date="2019-06" db="EMBL/GenBank/DDBJ databases">
        <title>Metagenome assembled Genome of Spiribacter salinus SL48-SHIP from the microbial mat of Salt Lake 48 (Novosibirsk region, Russia).</title>
        <authorList>
            <person name="Shipova A."/>
            <person name="Rozanov A.S."/>
            <person name="Bryanskaya A.V."/>
            <person name="Peltek S.E."/>
        </authorList>
    </citation>
    <scope>NUCLEOTIDE SEQUENCE [LARGE SCALE GENOMIC DNA]</scope>
    <source>
        <strain evidence="3">SL48-SHIP-2</strain>
    </source>
</reference>
<accession>A0A540VFP3</accession>
<dbReference type="Pfam" id="PF04519">
    <property type="entry name" value="Bactofilin"/>
    <property type="match status" value="1"/>
</dbReference>
<dbReference type="Proteomes" id="UP000315400">
    <property type="component" value="Unassembled WGS sequence"/>
</dbReference>
<protein>
    <submittedName>
        <fullName evidence="3">Polymer-forming cytoskeletal protein</fullName>
    </submittedName>
</protein>
<feature type="region of interest" description="Disordered" evidence="2">
    <location>
        <begin position="1"/>
        <end position="21"/>
    </location>
</feature>
<dbReference type="PANTHER" id="PTHR35024:SF4">
    <property type="entry name" value="POLYMER-FORMING CYTOSKELETAL PROTEIN"/>
    <property type="match status" value="1"/>
</dbReference>
<evidence type="ECO:0000256" key="1">
    <source>
        <dbReference type="ARBA" id="ARBA00044755"/>
    </source>
</evidence>
<evidence type="ECO:0000313" key="3">
    <source>
        <dbReference type="EMBL" id="TQE95578.1"/>
    </source>
</evidence>
<proteinExistence type="inferred from homology"/>
<sequence>MDDKFPANGSGGRSHLGEGSRITGQLYFPGTVELPGYVKGRVDATAIVIETTGEVEGDLHAASIAIKGHFQGQVTGGTVKLHSSARVIGDITYESLSIESGAVVEGKCTRQPFTKE</sequence>
<evidence type="ECO:0000256" key="2">
    <source>
        <dbReference type="SAM" id="MobiDB-lite"/>
    </source>
</evidence>
<name>A0A540VFP3_9GAMM</name>
<comment type="similarity">
    <text evidence="1">Belongs to the bactofilin family.</text>
</comment>
<dbReference type="InterPro" id="IPR007607">
    <property type="entry name" value="BacA/B"/>
</dbReference>
<gene>
    <name evidence="3" type="ORF">FKY71_17110</name>
</gene>
<dbReference type="AlphaFoldDB" id="A0A540VFP3"/>
<comment type="caution">
    <text evidence="3">The sequence shown here is derived from an EMBL/GenBank/DDBJ whole genome shotgun (WGS) entry which is preliminary data.</text>
</comment>
<evidence type="ECO:0000313" key="4">
    <source>
        <dbReference type="Proteomes" id="UP000315400"/>
    </source>
</evidence>
<dbReference type="EMBL" id="VIFK01000377">
    <property type="protein sequence ID" value="TQE95578.1"/>
    <property type="molecule type" value="Genomic_DNA"/>
</dbReference>
<organism evidence="3 4">
    <name type="scientific">Spiribacter salinus</name>
    <dbReference type="NCBI Taxonomy" id="1335746"/>
    <lineage>
        <taxon>Bacteria</taxon>
        <taxon>Pseudomonadati</taxon>
        <taxon>Pseudomonadota</taxon>
        <taxon>Gammaproteobacteria</taxon>
        <taxon>Chromatiales</taxon>
        <taxon>Ectothiorhodospiraceae</taxon>
        <taxon>Spiribacter</taxon>
    </lineage>
</organism>
<dbReference type="PANTHER" id="PTHR35024">
    <property type="entry name" value="HYPOTHETICAL CYTOSOLIC PROTEIN"/>
    <property type="match status" value="1"/>
</dbReference>